<protein>
    <recommendedName>
        <fullName evidence="4">OB domain-containing protein</fullName>
    </recommendedName>
</protein>
<comment type="caution">
    <text evidence="2">The sequence shown here is derived from an EMBL/GenBank/DDBJ whole genome shotgun (WGS) entry which is preliminary data.</text>
</comment>
<proteinExistence type="predicted"/>
<evidence type="ECO:0000313" key="2">
    <source>
        <dbReference type="EMBL" id="MCH6469876.1"/>
    </source>
</evidence>
<name>A0ABS9TZM0_9MICC</name>
<reference evidence="2 3" key="1">
    <citation type="submission" date="2022-03" db="EMBL/GenBank/DDBJ databases">
        <title>Sinomonas sp. isolated from a soil.</title>
        <authorList>
            <person name="Han J."/>
            <person name="Kim D.-U."/>
        </authorList>
    </citation>
    <scope>NUCLEOTIDE SEQUENCE [LARGE SCALE GENOMIC DNA]</scope>
    <source>
        <strain evidence="2 3">5-5</strain>
    </source>
</reference>
<gene>
    <name evidence="2" type="ORF">L0M17_07740</name>
</gene>
<organism evidence="2 3">
    <name type="scientific">Sinomonas terrae</name>
    <dbReference type="NCBI Taxonomy" id="2908838"/>
    <lineage>
        <taxon>Bacteria</taxon>
        <taxon>Bacillati</taxon>
        <taxon>Actinomycetota</taxon>
        <taxon>Actinomycetes</taxon>
        <taxon>Micrococcales</taxon>
        <taxon>Micrococcaceae</taxon>
        <taxon>Sinomonas</taxon>
    </lineage>
</organism>
<keyword evidence="3" id="KW-1185">Reference proteome</keyword>
<feature type="compositionally biased region" description="Basic residues" evidence="1">
    <location>
        <begin position="8"/>
        <end position="24"/>
    </location>
</feature>
<evidence type="ECO:0000313" key="3">
    <source>
        <dbReference type="Proteomes" id="UP001202922"/>
    </source>
</evidence>
<sequence>MGRQARVLQRRRSRRRTRRVHRRARPKLRGVLPRDRRPVARAISRSHGWVSASAAYDRPSTRTLVSAYLFGNTPADVELRREAAAPEIPSASEKVKEIIHALLEGLEGDGDYVTNLKALLRARYTEGQHLGIVVSAVAAYERMVGDLVRKEVQAKAQAESEYAGTVGEKTEVTGKVARLQPVENTFGYTTTTSMLVIIEAGTTVAKMFTAAAWAFGIERGDEITVAGTVKAHEEYNGVKQTALARPKLVSRTASSVGLVAV</sequence>
<dbReference type="RefSeq" id="WP_241053347.1">
    <property type="nucleotide sequence ID" value="NZ_JAKZBV010000001.1"/>
</dbReference>
<evidence type="ECO:0008006" key="4">
    <source>
        <dbReference type="Google" id="ProtNLM"/>
    </source>
</evidence>
<dbReference type="EMBL" id="JAKZBV010000001">
    <property type="protein sequence ID" value="MCH6469876.1"/>
    <property type="molecule type" value="Genomic_DNA"/>
</dbReference>
<feature type="region of interest" description="Disordered" evidence="1">
    <location>
        <begin position="1"/>
        <end position="24"/>
    </location>
</feature>
<accession>A0ABS9TZM0</accession>
<evidence type="ECO:0000256" key="1">
    <source>
        <dbReference type="SAM" id="MobiDB-lite"/>
    </source>
</evidence>
<dbReference type="Proteomes" id="UP001202922">
    <property type="component" value="Unassembled WGS sequence"/>
</dbReference>